<dbReference type="Proteomes" id="UP000054466">
    <property type="component" value="Unassembled WGS sequence"/>
</dbReference>
<evidence type="ECO:0000256" key="2">
    <source>
        <dbReference type="ARBA" id="ARBA00022723"/>
    </source>
</evidence>
<name>A0A0D2DH96_9EURO</name>
<feature type="binding site" evidence="5">
    <location>
        <position position="310"/>
    </location>
    <ligand>
        <name>Fe cation</name>
        <dbReference type="ChEBI" id="CHEBI:24875"/>
        <note>catalytic</note>
    </ligand>
</feature>
<accession>A0A0D2DH96</accession>
<dbReference type="GO" id="GO:0016121">
    <property type="term" value="P:carotene catabolic process"/>
    <property type="evidence" value="ECO:0007669"/>
    <property type="project" value="TreeGrafter"/>
</dbReference>
<comment type="similarity">
    <text evidence="1">Belongs to the carotenoid oxygenase family.</text>
</comment>
<keyword evidence="2 5" id="KW-0479">Metal-binding</keyword>
<dbReference type="InterPro" id="IPR004294">
    <property type="entry name" value="Carotenoid_Oase"/>
</dbReference>
<proteinExistence type="inferred from homology"/>
<dbReference type="PANTHER" id="PTHR10543:SF89">
    <property type="entry name" value="CAROTENOID 9,10(9',10')-CLEAVAGE DIOXYGENASE 1"/>
    <property type="match status" value="1"/>
</dbReference>
<feature type="binding site" evidence="5">
    <location>
        <position position="620"/>
    </location>
    <ligand>
        <name>Fe cation</name>
        <dbReference type="ChEBI" id="CHEBI:24875"/>
        <note>catalytic</note>
    </ligand>
</feature>
<organism evidence="7 8">
    <name type="scientific">Cladophialophora immunda</name>
    <dbReference type="NCBI Taxonomy" id="569365"/>
    <lineage>
        <taxon>Eukaryota</taxon>
        <taxon>Fungi</taxon>
        <taxon>Dikarya</taxon>
        <taxon>Ascomycota</taxon>
        <taxon>Pezizomycotina</taxon>
        <taxon>Eurotiomycetes</taxon>
        <taxon>Chaetothyriomycetidae</taxon>
        <taxon>Chaetothyriales</taxon>
        <taxon>Herpotrichiellaceae</taxon>
        <taxon>Cladophialophora</taxon>
    </lineage>
</organism>
<evidence type="ECO:0000256" key="3">
    <source>
        <dbReference type="ARBA" id="ARBA00023002"/>
    </source>
</evidence>
<keyword evidence="3" id="KW-0560">Oxidoreductase</keyword>
<feature type="region of interest" description="Disordered" evidence="6">
    <location>
        <begin position="1"/>
        <end position="39"/>
    </location>
</feature>
<gene>
    <name evidence="7" type="ORF">PV07_01844</name>
</gene>
<dbReference type="HOGENOM" id="CLU_016472_4_0_1"/>
<dbReference type="RefSeq" id="XP_016255345.1">
    <property type="nucleotide sequence ID" value="XM_016388417.1"/>
</dbReference>
<feature type="compositionally biased region" description="Basic residues" evidence="6">
    <location>
        <begin position="26"/>
        <end position="36"/>
    </location>
</feature>
<dbReference type="Pfam" id="PF03055">
    <property type="entry name" value="RPE65"/>
    <property type="match status" value="1"/>
</dbReference>
<evidence type="ECO:0000256" key="1">
    <source>
        <dbReference type="ARBA" id="ARBA00006787"/>
    </source>
</evidence>
<evidence type="ECO:0000256" key="4">
    <source>
        <dbReference type="ARBA" id="ARBA00023004"/>
    </source>
</evidence>
<dbReference type="GO" id="GO:0010436">
    <property type="term" value="F:carotenoid dioxygenase activity"/>
    <property type="evidence" value="ECO:0007669"/>
    <property type="project" value="TreeGrafter"/>
</dbReference>
<reference evidence="7 8" key="1">
    <citation type="submission" date="2015-01" db="EMBL/GenBank/DDBJ databases">
        <title>The Genome Sequence of Cladophialophora immunda CBS83496.</title>
        <authorList>
            <consortium name="The Broad Institute Genomics Platform"/>
            <person name="Cuomo C."/>
            <person name="de Hoog S."/>
            <person name="Gorbushina A."/>
            <person name="Stielow B."/>
            <person name="Teixiera M."/>
            <person name="Abouelleil A."/>
            <person name="Chapman S.B."/>
            <person name="Priest M."/>
            <person name="Young S.K."/>
            <person name="Wortman J."/>
            <person name="Nusbaum C."/>
            <person name="Birren B."/>
        </authorList>
    </citation>
    <scope>NUCLEOTIDE SEQUENCE [LARGE SCALE GENOMIC DNA]</scope>
    <source>
        <strain evidence="7 8">CBS 83496</strain>
    </source>
</reference>
<feature type="binding site" evidence="5">
    <location>
        <position position="249"/>
    </location>
    <ligand>
        <name>Fe cation</name>
        <dbReference type="ChEBI" id="CHEBI:24875"/>
        <note>catalytic</note>
    </ligand>
</feature>
<evidence type="ECO:0000256" key="6">
    <source>
        <dbReference type="SAM" id="MobiDB-lite"/>
    </source>
</evidence>
<dbReference type="PANTHER" id="PTHR10543">
    <property type="entry name" value="BETA-CAROTENE DIOXYGENASE"/>
    <property type="match status" value="1"/>
</dbReference>
<dbReference type="AlphaFoldDB" id="A0A0D2DH96"/>
<sequence length="666" mass="73644">MTKSPFPVGASDTSRTPTSCPPSRAKSLRNRTKSHSHPYLGGNFAPLQKVQTLVPCVYSGDIPKELAGGEYVRNGGNPVANQDLGRDAHWFDGDGMLSGVAFTRTSNGVQPEFVNQYILTDIYLSTISSRHLRVPILPSIATLVNPLTSLYKLIAIVFRSIFLVLLSRLPGSAQAIKKISVANTGVLFHDGRALATCESGPPMRVALPGLETVGWFNGKRAEGEPTGEGSPGFGGGGVLRFMKEWTTAHPRVDPKTGELVLFHSTFVPPYVHYSIIPATFSPAVPSSPLERPIRLLNAPVPGVTSAKMMHDFGVSSHHTVILDLPLSLDPVNLTKNKPVISYDSTSQSRFGVFPRYFPQQIAWFQTKPCCIFHTANTWDDQVVDKFTGETRTIAVNMLACRLTSASLVFSAGDIPAPQRTSPESDSEEEQCRLYYYQFSLAQPGHITHEFGLSAIPFEFPNVRKDRTMGQARYVFGCSTSRGTFGAALGRAVKIDCLVKADAETLIKRGKTYSLAQHALDCVDTRSVDEILHSQEEDDPLSIFRLPQGWFAQEPHFVPRERGTREDDGWLLTYVFDESQLDSSGECRPDAKSELWVIDARDMKTVVARVHLTQRVPYGLHGNFFPEAQVKSQRPIETIRAIKQRSEAQQQASWWLAVRNRLEKALG</sequence>
<keyword evidence="8" id="KW-1185">Reference proteome</keyword>
<keyword evidence="4 5" id="KW-0408">Iron</keyword>
<dbReference type="EMBL" id="KN847040">
    <property type="protein sequence ID" value="KIW35129.1"/>
    <property type="molecule type" value="Genomic_DNA"/>
</dbReference>
<evidence type="ECO:0000313" key="7">
    <source>
        <dbReference type="EMBL" id="KIW35129.1"/>
    </source>
</evidence>
<dbReference type="GeneID" id="27341038"/>
<evidence type="ECO:0000256" key="5">
    <source>
        <dbReference type="PIRSR" id="PIRSR604294-1"/>
    </source>
</evidence>
<dbReference type="OrthoDB" id="1069523at2759"/>
<evidence type="ECO:0008006" key="9">
    <source>
        <dbReference type="Google" id="ProtNLM"/>
    </source>
</evidence>
<protein>
    <recommendedName>
        <fullName evidence="9">Carotenoid oxygenase</fullName>
    </recommendedName>
</protein>
<dbReference type="VEuPathDB" id="FungiDB:PV07_01844"/>
<evidence type="ECO:0000313" key="8">
    <source>
        <dbReference type="Proteomes" id="UP000054466"/>
    </source>
</evidence>
<feature type="binding site" evidence="5">
    <location>
        <position position="373"/>
    </location>
    <ligand>
        <name>Fe cation</name>
        <dbReference type="ChEBI" id="CHEBI:24875"/>
        <note>catalytic</note>
    </ligand>
</feature>
<dbReference type="GO" id="GO:0046872">
    <property type="term" value="F:metal ion binding"/>
    <property type="evidence" value="ECO:0007669"/>
    <property type="project" value="UniProtKB-KW"/>
</dbReference>
<comment type="cofactor">
    <cofactor evidence="5">
        <name>Fe(2+)</name>
        <dbReference type="ChEBI" id="CHEBI:29033"/>
    </cofactor>
    <text evidence="5">Binds 1 Fe(2+) ion per subunit.</text>
</comment>
<dbReference type="STRING" id="569365.A0A0D2DH96"/>